<gene>
    <name evidence="1" type="ORF">BIN_B_04770</name>
</gene>
<dbReference type="AlphaFoldDB" id="A0A653F5J7"/>
<proteinExistence type="predicted"/>
<sequence>MRGRGRGADDPGMNTSLTPLDAAAAVLHDPVLPAGDDERFVGFGVMGLPFTSGHYLALRHFPMTSFSPGYRSVWHRDPQGRWTFYATTPGPQSCARYFSSVTRNDAVQCEIDVAWVTPWSLVVVIPGLLEWHIDIGTTFATRLMSTVGERLPAGAWTNSAALSVLGRAAGALLRAGQVRLSGTAPNGQQFMIAPARVWAVAQSRAVLRGVDLGPVGPLQRQLRLAGFRPPQRGLFVVGSGHFETFDPGRHDAVNGTVSIR</sequence>
<organism evidence="1">
    <name type="scientific">Mycobacterium kansasii</name>
    <dbReference type="NCBI Taxonomy" id="1768"/>
    <lineage>
        <taxon>Bacteria</taxon>
        <taxon>Bacillati</taxon>
        <taxon>Actinomycetota</taxon>
        <taxon>Actinomycetes</taxon>
        <taxon>Mycobacteriales</taxon>
        <taxon>Mycobacteriaceae</taxon>
        <taxon>Mycobacterium</taxon>
    </lineage>
</organism>
<reference evidence="1" key="1">
    <citation type="submission" date="2019-05" db="EMBL/GenBank/DDBJ databases">
        <authorList>
            <person name="Naeem R."/>
            <person name="Antony C."/>
            <person name="Guan Q."/>
        </authorList>
    </citation>
    <scope>NUCLEOTIDE SEQUENCE</scope>
    <source>
        <strain evidence="1">3</strain>
    </source>
</reference>
<protein>
    <submittedName>
        <fullName evidence="1">Uncharacterized protein</fullName>
    </submittedName>
</protein>
<evidence type="ECO:0000313" key="1">
    <source>
        <dbReference type="EMBL" id="VTP04930.1"/>
    </source>
</evidence>
<name>A0A653F5J7_MYCKA</name>
<dbReference type="EMBL" id="LR589380">
    <property type="protein sequence ID" value="VTP04930.1"/>
    <property type="molecule type" value="Genomic_DNA"/>
</dbReference>
<accession>A0A653F5J7</accession>